<dbReference type="InterPro" id="IPR017144">
    <property type="entry name" value="Xaa-Arg_dipeptidase"/>
</dbReference>
<organism evidence="5">
    <name type="scientific">Dissoconium aciculare CBS 342.82</name>
    <dbReference type="NCBI Taxonomy" id="1314786"/>
    <lineage>
        <taxon>Eukaryota</taxon>
        <taxon>Fungi</taxon>
        <taxon>Dikarya</taxon>
        <taxon>Ascomycota</taxon>
        <taxon>Pezizomycotina</taxon>
        <taxon>Dothideomycetes</taxon>
        <taxon>Dothideomycetidae</taxon>
        <taxon>Mycosphaerellales</taxon>
        <taxon>Dissoconiaceae</taxon>
        <taxon>Dissoconium</taxon>
    </lineage>
</organism>
<dbReference type="OrthoDB" id="6119954at2759"/>
<dbReference type="GeneID" id="54358476"/>
<dbReference type="GO" id="GO:0016805">
    <property type="term" value="F:dipeptidase activity"/>
    <property type="evidence" value="ECO:0007669"/>
    <property type="project" value="InterPro"/>
</dbReference>
<name>A0A6J3MHH7_9PEZI</name>
<dbReference type="PANTHER" id="PTHR30575">
    <property type="entry name" value="PEPTIDASE M20"/>
    <property type="match status" value="1"/>
</dbReference>
<dbReference type="AlphaFoldDB" id="A0A6J3MHH7"/>
<dbReference type="Pfam" id="PF01546">
    <property type="entry name" value="Peptidase_M20"/>
    <property type="match status" value="1"/>
</dbReference>
<dbReference type="InterPro" id="IPR017439">
    <property type="entry name" value="Amidohydrolase"/>
</dbReference>
<keyword evidence="4" id="KW-1185">Reference proteome</keyword>
<gene>
    <name evidence="5" type="ORF">K489DRAFT_310047</name>
</gene>
<reference evidence="5" key="1">
    <citation type="submission" date="2020-01" db="EMBL/GenBank/DDBJ databases">
        <authorList>
            <consortium name="DOE Joint Genome Institute"/>
            <person name="Haridas S."/>
            <person name="Albert R."/>
            <person name="Binder M."/>
            <person name="Bloem J."/>
            <person name="Labutti K."/>
            <person name="Salamov A."/>
            <person name="Andreopoulos B."/>
            <person name="Baker S.E."/>
            <person name="Barry K."/>
            <person name="Bills G."/>
            <person name="Bluhm B.H."/>
            <person name="Cannon C."/>
            <person name="Castanera R."/>
            <person name="Culley D.E."/>
            <person name="Daum C."/>
            <person name="Ezra D."/>
            <person name="Gonzalez J.B."/>
            <person name="Henrissat B."/>
            <person name="Kuo A."/>
            <person name="Liang C."/>
            <person name="Lipzen A."/>
            <person name="Lutzoni F."/>
            <person name="Magnuson J."/>
            <person name="Mondo S."/>
            <person name="Nolan M."/>
            <person name="Ohm R."/>
            <person name="Pangilinan J."/>
            <person name="Park H.-J."/>
            <person name="Ramirez L."/>
            <person name="Alfaro M."/>
            <person name="Sun H."/>
            <person name="Tritt A."/>
            <person name="Yoshinaga Y."/>
            <person name="Zwiers L.-H."/>
            <person name="Turgeon B.G."/>
            <person name="Goodwin S.B."/>
            <person name="Spatafora J.W."/>
            <person name="Crous P.W."/>
            <person name="Grigoriev I.V."/>
        </authorList>
    </citation>
    <scope>NUCLEOTIDE SEQUENCE</scope>
    <source>
        <strain evidence="5">CBS 342.82</strain>
    </source>
</reference>
<evidence type="ECO:0000256" key="1">
    <source>
        <dbReference type="ARBA" id="ARBA00006247"/>
    </source>
</evidence>
<protein>
    <recommendedName>
        <fullName evidence="2">Peptidase M20 domain-containing protein 2</fullName>
    </recommendedName>
</protein>
<sequence>MKHIGESGSDPDYLDAINTIIDGLSHEMRRISLEIHDNPELQYKEFRAHATLTKFIGTQKQWQVTPSAYGIETAFVAVYDSGKAGPVVSFNAEYDALKGLGHACGHNLIGIVSLAGALGTATVMQRHNLPGKVVLFGTPAEEGGGGKIRLLEAGAYRDHSVDISLITHPGTSADSALTRTAAFSSFKAEYFGKEAHAALRPWDGINALDALVTAYNAVAVLRQQTAPGDIIEAQILNGGLRPNIIHGYSSGLFVVRSASRARRDALMSRVLACFDAGATATGATLKITHRNGYDDHVPNKVLGARYRKAFLALGGRIPVEAVDYATNWSSASTDQGNLSYAMPSISPSFWIRSETPDGKQLGGPHTPDFEKAARTPEAHDLALRAAKALAATAVDVLTQPEILRAVQEEFRSIRERPHHM</sequence>
<dbReference type="InterPro" id="IPR036264">
    <property type="entry name" value="Bact_exopeptidase_dim_dom"/>
</dbReference>
<evidence type="ECO:0000313" key="4">
    <source>
        <dbReference type="Proteomes" id="UP000504637"/>
    </source>
</evidence>
<dbReference type="Gene3D" id="3.40.630.10">
    <property type="entry name" value="Zn peptidases"/>
    <property type="match status" value="1"/>
</dbReference>
<dbReference type="InterPro" id="IPR002933">
    <property type="entry name" value="Peptidase_M20"/>
</dbReference>
<reference evidence="5" key="2">
    <citation type="submission" date="2020-04" db="EMBL/GenBank/DDBJ databases">
        <authorList>
            <consortium name="NCBI Genome Project"/>
        </authorList>
    </citation>
    <scope>NUCLEOTIDE SEQUENCE</scope>
    <source>
        <strain evidence="5">CBS 342.82</strain>
    </source>
</reference>
<proteinExistence type="inferred from homology"/>
<dbReference type="SUPFAM" id="SSF55031">
    <property type="entry name" value="Bacterial exopeptidase dimerisation domain"/>
    <property type="match status" value="1"/>
</dbReference>
<dbReference type="NCBIfam" id="TIGR01891">
    <property type="entry name" value="amidohydrolases"/>
    <property type="match status" value="1"/>
</dbReference>
<evidence type="ECO:0000259" key="3">
    <source>
        <dbReference type="Pfam" id="PF07687"/>
    </source>
</evidence>
<dbReference type="FunFam" id="3.30.70.360:FF:000004">
    <property type="entry name" value="Peptidase M20 domain-containing protein 2"/>
    <property type="match status" value="1"/>
</dbReference>
<dbReference type="PIRSF" id="PIRSF037226">
    <property type="entry name" value="Amidohydrolase_ACY1L2_prd"/>
    <property type="match status" value="1"/>
</dbReference>
<evidence type="ECO:0000313" key="5">
    <source>
        <dbReference type="RefSeq" id="XP_033464180.1"/>
    </source>
</evidence>
<dbReference type="Pfam" id="PF07687">
    <property type="entry name" value="M20_dimer"/>
    <property type="match status" value="1"/>
</dbReference>
<dbReference type="CDD" id="cd05672">
    <property type="entry name" value="M20_ACY1L2-like"/>
    <property type="match status" value="1"/>
</dbReference>
<dbReference type="PANTHER" id="PTHR30575:SF4">
    <property type="entry name" value="PEPTIDASE M20 DOMAIN-CONTAINING PROTEIN 2"/>
    <property type="match status" value="1"/>
</dbReference>
<dbReference type="RefSeq" id="XP_033464180.1">
    <property type="nucleotide sequence ID" value="XM_033600676.1"/>
</dbReference>
<dbReference type="InterPro" id="IPR052030">
    <property type="entry name" value="Peptidase_M20/M20A_hydrolases"/>
</dbReference>
<dbReference type="SUPFAM" id="SSF53187">
    <property type="entry name" value="Zn-dependent exopeptidases"/>
    <property type="match status" value="1"/>
</dbReference>
<evidence type="ECO:0000256" key="2">
    <source>
        <dbReference type="PIRNR" id="PIRNR037226"/>
    </source>
</evidence>
<reference evidence="5" key="3">
    <citation type="submission" date="2025-08" db="UniProtKB">
        <authorList>
            <consortium name="RefSeq"/>
        </authorList>
    </citation>
    <scope>IDENTIFICATION</scope>
    <source>
        <strain evidence="5">CBS 342.82</strain>
    </source>
</reference>
<accession>A0A6J3MHH7</accession>
<feature type="domain" description="Peptidase M20 dimerisation" evidence="3">
    <location>
        <begin position="185"/>
        <end position="276"/>
    </location>
</feature>
<comment type="similarity">
    <text evidence="1 2">Belongs to the peptidase M20A family.</text>
</comment>
<dbReference type="InterPro" id="IPR011650">
    <property type="entry name" value="Peptidase_M20_dimer"/>
</dbReference>
<dbReference type="Proteomes" id="UP000504637">
    <property type="component" value="Unplaced"/>
</dbReference>
<dbReference type="Gene3D" id="3.30.70.360">
    <property type="match status" value="1"/>
</dbReference>